<sequence length="56" mass="6417">MGFKIIGDRDKDGNFIASADYWTDARIDTLLKKYNPKGKLTLSKANQETHDEKKTE</sequence>
<organism evidence="1 2">
    <name type="scientific">Lactococcus allomyrinae</name>
    <dbReference type="NCBI Taxonomy" id="2419773"/>
    <lineage>
        <taxon>Bacteria</taxon>
        <taxon>Bacillati</taxon>
        <taxon>Bacillota</taxon>
        <taxon>Bacilli</taxon>
        <taxon>Lactobacillales</taxon>
        <taxon>Streptococcaceae</taxon>
        <taxon>Lactococcus</taxon>
    </lineage>
</organism>
<protein>
    <recommendedName>
        <fullName evidence="3">UDP-N-acetylglucosamine 1-carboxyvinyltransferase</fullName>
    </recommendedName>
</protein>
<evidence type="ECO:0000313" key="2">
    <source>
        <dbReference type="Proteomes" id="UP000269374"/>
    </source>
</evidence>
<dbReference type="KEGG" id="lact:D7I46_05740"/>
<evidence type="ECO:0000313" key="1">
    <source>
        <dbReference type="EMBL" id="AYG00637.1"/>
    </source>
</evidence>
<gene>
    <name evidence="1" type="ORF">D7I46_05740</name>
</gene>
<dbReference type="EMBL" id="CP032627">
    <property type="protein sequence ID" value="AYG00637.1"/>
    <property type="molecule type" value="Genomic_DNA"/>
</dbReference>
<evidence type="ECO:0008006" key="3">
    <source>
        <dbReference type="Google" id="ProtNLM"/>
    </source>
</evidence>
<dbReference type="Proteomes" id="UP000269374">
    <property type="component" value="Chromosome"/>
</dbReference>
<proteinExistence type="predicted"/>
<dbReference type="AlphaFoldDB" id="A0A387BHZ4"/>
<accession>A0A387BHZ4</accession>
<dbReference type="RefSeq" id="WP_120772025.1">
    <property type="nucleotide sequence ID" value="NZ_CP032627.1"/>
</dbReference>
<dbReference type="OrthoDB" id="2242855at2"/>
<keyword evidence="2" id="KW-1185">Reference proteome</keyword>
<name>A0A387BHZ4_9LACT</name>
<reference evidence="1 2" key="1">
    <citation type="submission" date="2018-09" db="EMBL/GenBank/DDBJ databases">
        <title>Genome sequencing of strain 1JSPR-7.</title>
        <authorList>
            <person name="Heo J."/>
            <person name="Kim S.-J."/>
            <person name="Kwon S.-W."/>
        </authorList>
    </citation>
    <scope>NUCLEOTIDE SEQUENCE [LARGE SCALE GENOMIC DNA]</scope>
    <source>
        <strain evidence="1 2">1JSPR-7</strain>
    </source>
</reference>